<evidence type="ECO:0000313" key="10">
    <source>
        <dbReference type="Proteomes" id="UP000186551"/>
    </source>
</evidence>
<evidence type="ECO:0000256" key="5">
    <source>
        <dbReference type="ARBA" id="ARBA00022777"/>
    </source>
</evidence>
<dbReference type="STRING" id="1797110.A3841_06050"/>
<keyword evidence="10" id="KW-1185">Reference proteome</keyword>
<dbReference type="Gene3D" id="3.30.450.20">
    <property type="entry name" value="PAS domain"/>
    <property type="match status" value="3"/>
</dbReference>
<evidence type="ECO:0000256" key="1">
    <source>
        <dbReference type="ARBA" id="ARBA00000085"/>
    </source>
</evidence>
<feature type="coiled-coil region" evidence="6">
    <location>
        <begin position="159"/>
        <end position="193"/>
    </location>
</feature>
<dbReference type="Proteomes" id="UP000186551">
    <property type="component" value="Unassembled WGS sequence"/>
</dbReference>
<dbReference type="SMART" id="SM00091">
    <property type="entry name" value="PAS"/>
    <property type="match status" value="3"/>
</dbReference>
<dbReference type="OrthoDB" id="9766459at2"/>
<dbReference type="PROSITE" id="PS50109">
    <property type="entry name" value="HIS_KIN"/>
    <property type="match status" value="1"/>
</dbReference>
<comment type="caution">
    <text evidence="9">The sequence shown here is derived from an EMBL/GenBank/DDBJ whole genome shotgun (WGS) entry which is preliminary data.</text>
</comment>
<keyword evidence="5" id="KW-0418">Kinase</keyword>
<dbReference type="InterPro" id="IPR036097">
    <property type="entry name" value="HisK_dim/P_sf"/>
</dbReference>
<evidence type="ECO:0000256" key="6">
    <source>
        <dbReference type="SAM" id="Coils"/>
    </source>
</evidence>
<evidence type="ECO:0000256" key="4">
    <source>
        <dbReference type="ARBA" id="ARBA00022679"/>
    </source>
</evidence>
<evidence type="ECO:0000259" key="7">
    <source>
        <dbReference type="PROSITE" id="PS50109"/>
    </source>
</evidence>
<name>A0A1Q5P8Y5_9BACT</name>
<dbReference type="InterPro" id="IPR003594">
    <property type="entry name" value="HATPase_dom"/>
</dbReference>
<dbReference type="AlphaFoldDB" id="A0A1Q5P8Y5"/>
<feature type="domain" description="PAS" evidence="8">
    <location>
        <begin position="314"/>
        <end position="384"/>
    </location>
</feature>
<evidence type="ECO:0000256" key="2">
    <source>
        <dbReference type="ARBA" id="ARBA00012438"/>
    </source>
</evidence>
<proteinExistence type="predicted"/>
<dbReference type="NCBIfam" id="TIGR00229">
    <property type="entry name" value="sensory_box"/>
    <property type="match status" value="1"/>
</dbReference>
<dbReference type="Gene3D" id="1.10.287.130">
    <property type="match status" value="1"/>
</dbReference>
<keyword evidence="4" id="KW-0808">Transferase</keyword>
<dbReference type="PANTHER" id="PTHR43304">
    <property type="entry name" value="PHYTOCHROME-LIKE PROTEIN CPH1"/>
    <property type="match status" value="1"/>
</dbReference>
<feature type="domain" description="Histidine kinase" evidence="7">
    <location>
        <begin position="476"/>
        <end position="691"/>
    </location>
</feature>
<dbReference type="InterPro" id="IPR052162">
    <property type="entry name" value="Sensor_kinase/Photoreceptor"/>
</dbReference>
<keyword evidence="6" id="KW-0175">Coiled coil</keyword>
<dbReference type="InterPro" id="IPR000014">
    <property type="entry name" value="PAS"/>
</dbReference>
<dbReference type="InterPro" id="IPR004358">
    <property type="entry name" value="Sig_transdc_His_kin-like_C"/>
</dbReference>
<reference evidence="9 10" key="1">
    <citation type="submission" date="2016-03" db="EMBL/GenBank/DDBJ databases">
        <title>Genome sequence of Pontibacter sp. nov., of the family cytophagaceae, isolated from marine sediment of the Yellow Sea, China.</title>
        <authorList>
            <person name="Zhang G."/>
            <person name="Zhang R."/>
        </authorList>
    </citation>
    <scope>NUCLEOTIDE SEQUENCE [LARGE SCALE GENOMIC DNA]</scope>
    <source>
        <strain evidence="9 10">S10-8</strain>
    </source>
</reference>
<dbReference type="RefSeq" id="WP_073854729.1">
    <property type="nucleotide sequence ID" value="NZ_LVWA01000012.1"/>
</dbReference>
<accession>A0A1Q5P8Y5</accession>
<dbReference type="InterPro" id="IPR035965">
    <property type="entry name" value="PAS-like_dom_sf"/>
</dbReference>
<evidence type="ECO:0000259" key="8">
    <source>
        <dbReference type="PROSITE" id="PS50112"/>
    </source>
</evidence>
<dbReference type="Pfam" id="PF02518">
    <property type="entry name" value="HATPase_c"/>
    <property type="match status" value="1"/>
</dbReference>
<evidence type="ECO:0000256" key="3">
    <source>
        <dbReference type="ARBA" id="ARBA00022553"/>
    </source>
</evidence>
<dbReference type="Pfam" id="PF08448">
    <property type="entry name" value="PAS_4"/>
    <property type="match status" value="3"/>
</dbReference>
<dbReference type="EMBL" id="LVWA01000012">
    <property type="protein sequence ID" value="OKL38700.1"/>
    <property type="molecule type" value="Genomic_DNA"/>
</dbReference>
<dbReference type="EC" id="2.7.13.3" evidence="2"/>
<dbReference type="Gene3D" id="3.30.565.10">
    <property type="entry name" value="Histidine kinase-like ATPase, C-terminal domain"/>
    <property type="match status" value="1"/>
</dbReference>
<protein>
    <recommendedName>
        <fullName evidence="2">histidine kinase</fullName>
        <ecNumber evidence="2">2.7.13.3</ecNumber>
    </recommendedName>
</protein>
<dbReference type="PROSITE" id="PS50112">
    <property type="entry name" value="PAS"/>
    <property type="match status" value="1"/>
</dbReference>
<dbReference type="SUPFAM" id="SSF47384">
    <property type="entry name" value="Homodimeric domain of signal transducing histidine kinase"/>
    <property type="match status" value="1"/>
</dbReference>
<dbReference type="InterPro" id="IPR013656">
    <property type="entry name" value="PAS_4"/>
</dbReference>
<organism evidence="9 10">
    <name type="scientific">Pontibacter flavimaris</name>
    <dbReference type="NCBI Taxonomy" id="1797110"/>
    <lineage>
        <taxon>Bacteria</taxon>
        <taxon>Pseudomonadati</taxon>
        <taxon>Bacteroidota</taxon>
        <taxon>Cytophagia</taxon>
        <taxon>Cytophagales</taxon>
        <taxon>Hymenobacteraceae</taxon>
        <taxon>Pontibacter</taxon>
    </lineage>
</organism>
<dbReference type="InterPro" id="IPR005467">
    <property type="entry name" value="His_kinase_dom"/>
</dbReference>
<comment type="catalytic activity">
    <reaction evidence="1">
        <text>ATP + protein L-histidine = ADP + protein N-phospho-L-histidine.</text>
        <dbReference type="EC" id="2.7.13.3"/>
    </reaction>
</comment>
<sequence length="691" mass="78167">MPKAVCLHPEILQAFEALPDPYLLLSPDFTILTASKPYLQVAMRQLADIQGKNLFEVFPDNPDLPEPGSTARLRQSLEWVLEHMQAQRIALTRNDAKESITSTAFTGKNRNALATPVLTASGEVHYLILRVEDATAQETNGTREGKGAAQVAARQEVKEQELEQRVADRIRELQQAKAETEAQRNRLQQLLMEAPAPICILSGESLVYELVNPSYARLFPGRQLLGKPIVEALPEIRNNKVYRTFRETFDTGITHEEMELLIPFISPEDGIQEDRYFRYIQQARFNEQGQVDGVVVFALEVTAQVEARKAVEQSVERLQLITDALPVLIGYLDHEEKYRFANKAYEAWFSMKPEALLGRPVREVIGDKAYAGVKHYINRALAGERLDFESKMPYREDFVKYIKTSYVPDVRNGKVAGFYTLVSDVTEQTLARLQVEQRGKEARTLSEKLEATNEELILTNAQLVRTNVDLDNFIYTASHDLKAPIYNIERLIEIVLEFLPAEVMATAEVKQVKSMIEGSVQRFKRTIEHLTEVIKLQKENNPKTEEVDLAEVISDVRLDLLPQLEATGTRLSVAVGNCTTVQFSQKNLRSIIYNLLSNAIKYNSPDRRSEVHISCDRKEDYAVLTVRDNGLGMNRLGREKLFTMFGRLHDHVEGAGIGLYMVKKIVENAGGHIEVETKAGTGSTFRVYLRG</sequence>
<dbReference type="SUPFAM" id="SSF55874">
    <property type="entry name" value="ATPase domain of HSP90 chaperone/DNA topoisomerase II/histidine kinase"/>
    <property type="match status" value="1"/>
</dbReference>
<dbReference type="GO" id="GO:0000155">
    <property type="term" value="F:phosphorelay sensor kinase activity"/>
    <property type="evidence" value="ECO:0007669"/>
    <property type="project" value="InterPro"/>
</dbReference>
<dbReference type="PANTHER" id="PTHR43304:SF1">
    <property type="entry name" value="PAC DOMAIN-CONTAINING PROTEIN"/>
    <property type="match status" value="1"/>
</dbReference>
<dbReference type="PRINTS" id="PR00344">
    <property type="entry name" value="BCTRLSENSOR"/>
</dbReference>
<dbReference type="SUPFAM" id="SSF55785">
    <property type="entry name" value="PYP-like sensor domain (PAS domain)"/>
    <property type="match status" value="3"/>
</dbReference>
<dbReference type="InterPro" id="IPR036890">
    <property type="entry name" value="HATPase_C_sf"/>
</dbReference>
<keyword evidence="3" id="KW-0597">Phosphoprotein</keyword>
<evidence type="ECO:0000313" key="9">
    <source>
        <dbReference type="EMBL" id="OKL38700.1"/>
    </source>
</evidence>
<gene>
    <name evidence="9" type="ORF">A3841_06050</name>
</gene>
<dbReference type="SMART" id="SM00387">
    <property type="entry name" value="HATPase_c"/>
    <property type="match status" value="1"/>
</dbReference>